<comment type="cofactor">
    <cofactor evidence="1">
        <name>pantetheine 4'-phosphate</name>
        <dbReference type="ChEBI" id="CHEBI:47942"/>
    </cofactor>
</comment>
<comment type="caution">
    <text evidence="6">The sequence shown here is derived from an EMBL/GenBank/DDBJ whole genome shotgun (WGS) entry which is preliminary data.</text>
</comment>
<accession>A0ABT7AB34</accession>
<evidence type="ECO:0000259" key="4">
    <source>
        <dbReference type="Pfam" id="PF00109"/>
    </source>
</evidence>
<dbReference type="Pfam" id="PF00109">
    <property type="entry name" value="ketoacyl-synt"/>
    <property type="match status" value="1"/>
</dbReference>
<proteinExistence type="predicted"/>
<dbReference type="SUPFAM" id="SSF53901">
    <property type="entry name" value="Thiolase-like"/>
    <property type="match status" value="1"/>
</dbReference>
<dbReference type="InterPro" id="IPR014030">
    <property type="entry name" value="Ketoacyl_synth_N"/>
</dbReference>
<keyword evidence="2" id="KW-0808">Transferase</keyword>
<organism evidence="6 7">
    <name type="scientific">Streptomyces iconiensis</name>
    <dbReference type="NCBI Taxonomy" id="1384038"/>
    <lineage>
        <taxon>Bacteria</taxon>
        <taxon>Bacillati</taxon>
        <taxon>Actinomycetota</taxon>
        <taxon>Actinomycetes</taxon>
        <taxon>Kitasatosporales</taxon>
        <taxon>Streptomycetaceae</taxon>
        <taxon>Streptomyces</taxon>
    </lineage>
</organism>
<dbReference type="Proteomes" id="UP001214441">
    <property type="component" value="Unassembled WGS sequence"/>
</dbReference>
<dbReference type="PANTHER" id="PTHR43775">
    <property type="entry name" value="FATTY ACID SYNTHASE"/>
    <property type="match status" value="1"/>
</dbReference>
<evidence type="ECO:0000313" key="6">
    <source>
        <dbReference type="EMBL" id="MDJ1138560.1"/>
    </source>
</evidence>
<dbReference type="Gene3D" id="3.40.47.10">
    <property type="match status" value="1"/>
</dbReference>
<dbReference type="Pfam" id="PF08990">
    <property type="entry name" value="Docking"/>
    <property type="match status" value="1"/>
</dbReference>
<feature type="domain" description="Polyketide synthase NorB/C/GfsB-E-like docking" evidence="5">
    <location>
        <begin position="2"/>
        <end position="30"/>
    </location>
</feature>
<dbReference type="PANTHER" id="PTHR43775:SF51">
    <property type="entry name" value="INACTIVE PHENOLPHTHIOCEROL SYNTHESIS POLYKETIDE SYNTHASE TYPE I PKS1-RELATED"/>
    <property type="match status" value="1"/>
</dbReference>
<dbReference type="InterPro" id="IPR036299">
    <property type="entry name" value="Polyketide_synth_docking_sf"/>
</dbReference>
<feature type="domain" description="Beta-ketoacyl synthase-like N-terminal" evidence="4">
    <location>
        <begin position="34"/>
        <end position="86"/>
    </location>
</feature>
<gene>
    <name evidence="6" type="ORF">NMN56_042715</name>
</gene>
<reference evidence="6 7" key="1">
    <citation type="submission" date="2023-05" db="EMBL/GenBank/DDBJ databases">
        <title>Streptantibioticus silvisoli sp. nov., acidotolerant actinomycetes 1 from pine litter.</title>
        <authorList>
            <person name="Swiecimska M."/>
            <person name="Golinska P."/>
            <person name="Sangal V."/>
            <person name="Wachnowicz B."/>
            <person name="Goodfellow M."/>
        </authorList>
    </citation>
    <scope>NUCLEOTIDE SEQUENCE [LARGE SCALE GENOMIC DNA]</scope>
    <source>
        <strain evidence="6 7">DSM 42109</strain>
    </source>
</reference>
<dbReference type="InterPro" id="IPR050091">
    <property type="entry name" value="PKS_NRPS_Biosynth_Enz"/>
</dbReference>
<name>A0ABT7AB34_9ACTN</name>
<evidence type="ECO:0000313" key="7">
    <source>
        <dbReference type="Proteomes" id="UP001214441"/>
    </source>
</evidence>
<dbReference type="SUPFAM" id="SSF101173">
    <property type="entry name" value="Docking domain B of the erythromycin polyketide synthase (DEBS)"/>
    <property type="match status" value="1"/>
</dbReference>
<dbReference type="EMBL" id="JANCPR020000102">
    <property type="protein sequence ID" value="MDJ1138560.1"/>
    <property type="molecule type" value="Genomic_DNA"/>
</dbReference>
<feature type="non-terminal residue" evidence="6">
    <location>
        <position position="89"/>
    </location>
</feature>
<evidence type="ECO:0000259" key="5">
    <source>
        <dbReference type="Pfam" id="PF08990"/>
    </source>
</evidence>
<keyword evidence="7" id="KW-1185">Reference proteome</keyword>
<dbReference type="InterPro" id="IPR015083">
    <property type="entry name" value="NorB/c/GfsB-D-like_docking"/>
</dbReference>
<dbReference type="RefSeq" id="WP_274048236.1">
    <property type="nucleotide sequence ID" value="NZ_JANCPR020000102.1"/>
</dbReference>
<protein>
    <submittedName>
        <fullName evidence="6">Beta-ketoacyl synthase N-terminal-like domain-containing protein</fullName>
    </submittedName>
</protein>
<dbReference type="InterPro" id="IPR016039">
    <property type="entry name" value="Thiolase-like"/>
</dbReference>
<evidence type="ECO:0000256" key="3">
    <source>
        <dbReference type="ARBA" id="ARBA00023268"/>
    </source>
</evidence>
<keyword evidence="3" id="KW-0511">Multifunctional enzyme</keyword>
<sequence length="89" mass="9545">MTNEAKLAEYLKRVTVDLHKAEQRLQDIEERAHEPVAVVGMGCRFPGGVVSPEGLWGLLVGGVDAVSGFPVDRGWDVEGVFDPDPDGVG</sequence>
<evidence type="ECO:0000256" key="1">
    <source>
        <dbReference type="ARBA" id="ARBA00001957"/>
    </source>
</evidence>
<evidence type="ECO:0000256" key="2">
    <source>
        <dbReference type="ARBA" id="ARBA00022679"/>
    </source>
</evidence>